<comment type="caution">
    <text evidence="2">The sequence shown here is derived from an EMBL/GenBank/DDBJ whole genome shotgun (WGS) entry which is preliminary data.</text>
</comment>
<gene>
    <name evidence="2" type="ORF">ACIO7M_14735</name>
</gene>
<evidence type="ECO:0000313" key="3">
    <source>
        <dbReference type="Proteomes" id="UP001617351"/>
    </source>
</evidence>
<evidence type="ECO:0000256" key="1">
    <source>
        <dbReference type="SAM" id="MobiDB-lite"/>
    </source>
</evidence>
<sequence length="476" mass="48754">MDVRGGGAGGYRLAAAEAVAGAAGELIGGDGGSVPEYEALLDAIVRLAGRDRAALAAALQPVVEQWPGPYQPQAAAARRLLAVVRSAAGPVEPRPAEPSRFLETCQHEAVDVVLAARAGEVCSLLRRGVAVPMLLATSDSVDGTLDPRELVMRLTEYELAGARPGPADLGQALLRCGGGPADPDVVAAAEELELPEGPRVAAWLRAGGLPQPELTVEREPGEPEPPSRRRRARVGRRILVGTGELPGRGDFPRPFWSMFRRFEPMIGCNHLLLRSRERHAAAALPWHPEIVASRLLAQVAATADQNGSGDGSPDFLPALARSAGPAGPAVHLAVAYGLGARPDAARAAAVEALAGLAARDRLDGALLGAHVARLVLLGTLKLPVVTASLREAAEAPGGAAAVWPVVAAALPELLAPPGAGGPVRPHVPLLALAADCAAACGARGTVPGVDTLAARPGSAPSTREARRLRTTLTAAA</sequence>
<organism evidence="2 3">
    <name type="scientific">Streptomyces toxytricini</name>
    <name type="common">Actinomyces toxytricini</name>
    <dbReference type="NCBI Taxonomy" id="67369"/>
    <lineage>
        <taxon>Bacteria</taxon>
        <taxon>Bacillati</taxon>
        <taxon>Actinomycetota</taxon>
        <taxon>Actinomycetes</taxon>
        <taxon>Kitasatosporales</taxon>
        <taxon>Streptomycetaceae</taxon>
        <taxon>Streptomyces</taxon>
    </lineage>
</organism>
<reference evidence="2 3" key="1">
    <citation type="submission" date="2024-10" db="EMBL/GenBank/DDBJ databases">
        <title>The Natural Products Discovery Center: Release of the First 8490 Sequenced Strains for Exploring Actinobacteria Biosynthetic Diversity.</title>
        <authorList>
            <person name="Kalkreuter E."/>
            <person name="Kautsar S.A."/>
            <person name="Yang D."/>
            <person name="Bader C.D."/>
            <person name="Teijaro C.N."/>
            <person name="Fluegel L."/>
            <person name="Davis C.M."/>
            <person name="Simpson J.R."/>
            <person name="Lauterbach L."/>
            <person name="Steele A.D."/>
            <person name="Gui C."/>
            <person name="Meng S."/>
            <person name="Li G."/>
            <person name="Viehrig K."/>
            <person name="Ye F."/>
            <person name="Su P."/>
            <person name="Kiefer A.F."/>
            <person name="Nichols A."/>
            <person name="Cepeda A.J."/>
            <person name="Yan W."/>
            <person name="Fan B."/>
            <person name="Jiang Y."/>
            <person name="Adhikari A."/>
            <person name="Zheng C.-J."/>
            <person name="Schuster L."/>
            <person name="Cowan T.M."/>
            <person name="Smanski M.J."/>
            <person name="Chevrette M.G."/>
            <person name="De Carvalho L.P.S."/>
            <person name="Shen B."/>
        </authorList>
    </citation>
    <scope>NUCLEOTIDE SEQUENCE [LARGE SCALE GENOMIC DNA]</scope>
    <source>
        <strain evidence="2 3">NPDC087220</strain>
    </source>
</reference>
<keyword evidence="3" id="KW-1185">Reference proteome</keyword>
<feature type="compositionally biased region" description="Basic and acidic residues" evidence="1">
    <location>
        <begin position="215"/>
        <end position="227"/>
    </location>
</feature>
<dbReference type="Proteomes" id="UP001617351">
    <property type="component" value="Unassembled WGS sequence"/>
</dbReference>
<name>A0ABW8EGI7_STRT5</name>
<dbReference type="EMBL" id="JBIUYY010000005">
    <property type="protein sequence ID" value="MFJ2822359.1"/>
    <property type="molecule type" value="Genomic_DNA"/>
</dbReference>
<dbReference type="RefSeq" id="WP_402380823.1">
    <property type="nucleotide sequence ID" value="NZ_JBIUYY010000005.1"/>
</dbReference>
<accession>A0ABW8EGI7</accession>
<protein>
    <submittedName>
        <fullName evidence="2">Uncharacterized protein</fullName>
    </submittedName>
</protein>
<proteinExistence type="predicted"/>
<feature type="region of interest" description="Disordered" evidence="1">
    <location>
        <begin position="211"/>
        <end position="232"/>
    </location>
</feature>
<evidence type="ECO:0000313" key="2">
    <source>
        <dbReference type="EMBL" id="MFJ2822359.1"/>
    </source>
</evidence>